<name>A0A7M5V0X8_9CNID</name>
<evidence type="ECO:0000313" key="4">
    <source>
        <dbReference type="EnsemblMetazoa" id="CLYHEMP004496.1"/>
    </source>
</evidence>
<dbReference type="EnsemblMetazoa" id="CLYHEMT004496.1">
    <property type="protein sequence ID" value="CLYHEMP004496.1"/>
    <property type="gene ID" value="CLYHEMG004496"/>
</dbReference>
<proteinExistence type="predicted"/>
<keyword evidence="1 3" id="KW-0732">Signal</keyword>
<dbReference type="GO" id="GO:0007165">
    <property type="term" value="P:signal transduction"/>
    <property type="evidence" value="ECO:0007669"/>
    <property type="project" value="TreeGrafter"/>
</dbReference>
<organism evidence="4 5">
    <name type="scientific">Clytia hemisphaerica</name>
    <dbReference type="NCBI Taxonomy" id="252671"/>
    <lineage>
        <taxon>Eukaryota</taxon>
        <taxon>Metazoa</taxon>
        <taxon>Cnidaria</taxon>
        <taxon>Hydrozoa</taxon>
        <taxon>Hydroidolina</taxon>
        <taxon>Leptothecata</taxon>
        <taxon>Obeliida</taxon>
        <taxon>Clytiidae</taxon>
        <taxon>Clytia</taxon>
    </lineage>
</organism>
<dbReference type="InterPro" id="IPR009039">
    <property type="entry name" value="EAR"/>
</dbReference>
<keyword evidence="2" id="KW-0677">Repeat</keyword>
<sequence length="2091" mass="235137">MNRKMFFICFFVLFVNQCSSTGGNAIEITNGTTSSMTENLLDGLKHALDISSMKVMEEFNNPKMMNERDDEEDEDIRFDFTKSRTRREIKTWYEEVKDAQKAANREELFLRRSIPVLSSEYFSKAHQILPLELGSVLDRYQYFAITKNGTSTIIIAKYDTQDKLVSVHTILFEKGLLNLAVFHGHVNPSSKVKFFAAAGDGLSIYEIDLNSPTYSFIKIQSNPLPHIRALKFVEIKQETFFIIGVHKTVINGGADEKYEWQTNVQIFKYHSNQRYFHYNSMLPGSGVSDIECFVSQTKAYLIVANYRNDVGTLEPKTQVYEYNVNLGRFLFTQSLASSGALDIEHFVLSNEDYIIIANEASGTTDNKLMNVPSYIYRLNKGKFQLLQTLPTYGAKIWKHVPIPNCKQDVLLIYGDQRDNMDQVGIYSFSHHDEMFNAVPFEVYAIENITADFRPQPNSISTFTTRSNVTGKFDFMLVIGAVNTDQGSSMYQISYDIILRDSPMEAFKRFVTKEISLINQTLNEIKTLLSTTETILSDSVLKTGQQTITGQKTVNNLTLDNVFIDTLTLTSGSILFLVNQSSYLADPEEVNPTNITILQSEVEQQGDQVTTMDNKNLWSLNSTSNITNKMVFENSTSADTLHIHNNLNVSRINTINIDQLYSNLVNLDESALISGNKKFNVQQTINSMDVQGKINHLDFEKDVFIDDKNQTITGIKTFNNSITINGDLSINKIMGIDLSEFAVLIDQPATLSAPKTFSSPVTTNTTNITLVNDHNLTILFTDCFRKNISQDVTGNKIFTSITSNENVVIENLINGINLDELKNRMSSKQQNQTIAFGNKIFNSNVTIKGFLQCQQEINEINIPSDVILNKQAIAFNHTQHFKGPVHMKKTLQVDETIAGINTSRLIKTNGQKTLEGSLSFQNEVVTHNLTMVDQKQINGIDFSVFAENAVRLDQEQDLGNMKFTDIMLESHNVDQLNGKSISEYGRIFDSTLQKNGDQSFESIEFANNVHSTGNLNTSLINGHRFPEDFARKSSNHTFNYPVTFTERQTFENDLSVTDSVMNVSIDNFFNHLMYKDQDEIVKYSFTFNNEFTIEKDLITNSTINGVDFSNQLIQRTGNQNITGHKTFAVLNLTNYHVEVQGDLGVSETIDGVDLSDLDLSGMQISRNETITGEKCFEGTDYNRSVSYVNGIDLSALKADIVTLDTDQTIESEKIFTDIEINTNLNTTSTINGVDILKLKEELYSKKSQQVTFENLVIKGDVHIQGDATIRSINNTNITKLHQVISRFNTNNISKLVINGASNIQNLESQSINDIQTDRIIYRSENQTITGHKTINGQAIMVNLQTHQINGIDVDDLYSSVVTKDMEQRISGNKYLIAQTTVLGDVYSRYLNNMNILDWNFIMTKGLKEQTVYSQVSFQHETMFIDLNVTTINKIDIDNFFNQVVTTKMNHTFPDLIKFTNGIMTESLHSTGENLLINTINGLPILRRLHNETLKVTGEQTFCCLTGEQFTVKHLTTNLINFLRIPDDIVTKMTDQAISGDKLFENVEFTDILVNQHINGINLKELIERTLFKSSPQTQTLHGHVTFQENVHVQNLITSGQIGGVLMTKDNLVTLRSDQTIEGEITLLQNLHVETLKVNGTINKLNLTQIYHNAIRRHTNETLTGDLLIIGNLAVYGNINLTGLTNGIDLSNYEIQSPVMEDSLTQAENALSATLNNQCSALSFITNALTGFGYRLDYFTIRQEIPFKNAKHSQVFTMDNDIYLAVSIYGQSYTLCSESYVCRWNTTTKKFVPFQSFPTAGVEQIKVGKVGNQTVLFVMNSYEGCANVQGPLQILSWNITTMRFQYVRQMSKQPGIGLISSGDDLNVLLSNGTSVQLSSQGELLDLELSIPITSISYFDTINGAKGNSWLALAKTNNDSTSRSTLEIYQYSGSDFHFIQSLATTGLSRTTSFTFNNDTFLVVANDRDQSGSYATYQVSVDIYRLKSTSTTFELFQKIPSYKAVDVSVSSFGTQTLLAITHYEQSVSVYRLALDFGFLLLENVPVSHCQSASFLETEDKSYLVVTTDSDVDKTKILEIKPIGVDTDALDQIEGC</sequence>
<reference evidence="4" key="1">
    <citation type="submission" date="2021-01" db="UniProtKB">
        <authorList>
            <consortium name="EnsemblMetazoa"/>
        </authorList>
    </citation>
    <scope>IDENTIFICATION</scope>
</reference>
<dbReference type="PANTHER" id="PTHR15261">
    <property type="entry name" value="THROMBOSPONDIN-TYPE LAMININ G DOMAIN AND EAR REPEAT-CONTAINING"/>
    <property type="match status" value="1"/>
</dbReference>
<keyword evidence="5" id="KW-1185">Reference proteome</keyword>
<evidence type="ECO:0000256" key="3">
    <source>
        <dbReference type="SAM" id="SignalP"/>
    </source>
</evidence>
<dbReference type="OrthoDB" id="6022258at2759"/>
<feature type="chain" id="PRO_5029796490" evidence="3">
    <location>
        <begin position="21"/>
        <end position="2091"/>
    </location>
</feature>
<protein>
    <submittedName>
        <fullName evidence="4">Uncharacterized protein</fullName>
    </submittedName>
</protein>
<dbReference type="PANTHER" id="PTHR15261:SF4">
    <property type="entry name" value="THROMBOSPONDIN-TYPE LAMININ G DOMAIN AND EAR REPEAT-CONTAINING PROTEIN"/>
    <property type="match status" value="1"/>
</dbReference>
<accession>A0A7M5V0X8</accession>
<evidence type="ECO:0000256" key="1">
    <source>
        <dbReference type="ARBA" id="ARBA00022729"/>
    </source>
</evidence>
<dbReference type="Proteomes" id="UP000594262">
    <property type="component" value="Unplaced"/>
</dbReference>
<dbReference type="PROSITE" id="PS50912">
    <property type="entry name" value="EAR"/>
    <property type="match status" value="3"/>
</dbReference>
<feature type="signal peptide" evidence="3">
    <location>
        <begin position="1"/>
        <end position="20"/>
    </location>
</feature>
<evidence type="ECO:0000313" key="5">
    <source>
        <dbReference type="Proteomes" id="UP000594262"/>
    </source>
</evidence>
<evidence type="ECO:0000256" key="2">
    <source>
        <dbReference type="ARBA" id="ARBA00022737"/>
    </source>
</evidence>
<dbReference type="SUPFAM" id="SSF101898">
    <property type="entry name" value="NHL repeat"/>
    <property type="match status" value="1"/>
</dbReference>